<dbReference type="InterPro" id="IPR007874">
    <property type="entry name" value="MinC_N"/>
</dbReference>
<keyword evidence="11" id="KW-1185">Reference proteome</keyword>
<evidence type="ECO:0000256" key="2">
    <source>
        <dbReference type="ARBA" id="ARBA00022618"/>
    </source>
</evidence>
<dbReference type="GO" id="GO:0000902">
    <property type="term" value="P:cell morphogenesis"/>
    <property type="evidence" value="ECO:0007669"/>
    <property type="project" value="InterPro"/>
</dbReference>
<dbReference type="InterPro" id="IPR005526">
    <property type="entry name" value="Septum_form_inhib_MinC_C"/>
</dbReference>
<feature type="domain" description="Septum formation inhibitor MinC N-terminal" evidence="9">
    <location>
        <begin position="6"/>
        <end position="77"/>
    </location>
</feature>
<dbReference type="Proteomes" id="UP000441399">
    <property type="component" value="Unassembled WGS sequence"/>
</dbReference>
<sequence>MADECFALKGSVVTTIIIELHTFDPADFVQLLQQKIGQAPSFFHQSPVIIDLSMVADISADALRQIISLCEDSGLQPIGFKGEQHAAAVAETPLALLPDTGTRAKSVKPTPAADTLSECSGKSAASEDSAPAEEEPSAVAVASRPTKVIEQPVRSGQQVYAADANLVVLGNVSEGAEVLADGDIHVYGALRGRALAGVRGDVTARIFCQQLNAELLSIAGNFILSDSIDPSHNKSAVQVALSEQSLQVKSLY</sequence>
<dbReference type="GO" id="GO:1901891">
    <property type="term" value="P:regulation of cell septum assembly"/>
    <property type="evidence" value="ECO:0007669"/>
    <property type="project" value="InterPro"/>
</dbReference>
<dbReference type="OrthoDB" id="9794530at2"/>
<keyword evidence="4 6" id="KW-0131">Cell cycle</keyword>
<evidence type="ECO:0000256" key="6">
    <source>
        <dbReference type="HAMAP-Rule" id="MF_00267"/>
    </source>
</evidence>
<evidence type="ECO:0000259" key="8">
    <source>
        <dbReference type="Pfam" id="PF03775"/>
    </source>
</evidence>
<evidence type="ECO:0000256" key="5">
    <source>
        <dbReference type="ARBA" id="ARBA00025606"/>
    </source>
</evidence>
<evidence type="ECO:0000313" key="11">
    <source>
        <dbReference type="Proteomes" id="UP000441399"/>
    </source>
</evidence>
<evidence type="ECO:0000256" key="4">
    <source>
        <dbReference type="ARBA" id="ARBA00023306"/>
    </source>
</evidence>
<dbReference type="GO" id="GO:0000917">
    <property type="term" value="P:division septum assembly"/>
    <property type="evidence" value="ECO:0007669"/>
    <property type="project" value="UniProtKB-KW"/>
</dbReference>
<dbReference type="Pfam" id="PF05209">
    <property type="entry name" value="MinC_N"/>
    <property type="match status" value="1"/>
</dbReference>
<dbReference type="InterPro" id="IPR016098">
    <property type="entry name" value="CAP/MinC_C"/>
</dbReference>
<dbReference type="EMBL" id="CACSIO010000012">
    <property type="protein sequence ID" value="CAA0107787.1"/>
    <property type="molecule type" value="Genomic_DNA"/>
</dbReference>
<dbReference type="AlphaFoldDB" id="A0A5S9PSY0"/>
<dbReference type="Pfam" id="PF03775">
    <property type="entry name" value="MinC_C"/>
    <property type="match status" value="1"/>
</dbReference>
<evidence type="ECO:0000256" key="3">
    <source>
        <dbReference type="ARBA" id="ARBA00023210"/>
    </source>
</evidence>
<keyword evidence="3 6" id="KW-0717">Septation</keyword>
<keyword evidence="2 6" id="KW-0132">Cell division</keyword>
<dbReference type="Gene3D" id="2.160.20.70">
    <property type="match status" value="1"/>
</dbReference>
<proteinExistence type="inferred from homology"/>
<comment type="subunit">
    <text evidence="6">Interacts with MinD and FtsZ.</text>
</comment>
<dbReference type="SUPFAM" id="SSF63848">
    <property type="entry name" value="Cell-division inhibitor MinC, C-terminal domain"/>
    <property type="match status" value="1"/>
</dbReference>
<name>A0A5S9PSY0_9GAMM</name>
<dbReference type="PANTHER" id="PTHR34108:SF1">
    <property type="entry name" value="SEPTUM SITE-DETERMINING PROTEIN MINC"/>
    <property type="match status" value="1"/>
</dbReference>
<comment type="similarity">
    <text evidence="1 6">Belongs to the MinC family.</text>
</comment>
<dbReference type="HAMAP" id="MF_00267">
    <property type="entry name" value="MinC"/>
    <property type="match status" value="1"/>
</dbReference>
<gene>
    <name evidence="6 10" type="primary">minC</name>
    <name evidence="10" type="ORF">OPDIPICF_01253</name>
</gene>
<organism evidence="10 11">
    <name type="scientific">BD1-7 clade bacterium</name>
    <dbReference type="NCBI Taxonomy" id="2029982"/>
    <lineage>
        <taxon>Bacteria</taxon>
        <taxon>Pseudomonadati</taxon>
        <taxon>Pseudomonadota</taxon>
        <taxon>Gammaproteobacteria</taxon>
        <taxon>Cellvibrionales</taxon>
        <taxon>Spongiibacteraceae</taxon>
        <taxon>BD1-7 clade</taxon>
    </lineage>
</organism>
<protein>
    <recommendedName>
        <fullName evidence="6">Probable septum site-determining protein MinC</fullName>
    </recommendedName>
</protein>
<feature type="domain" description="Septum formation inhibitor MinC C-terminal" evidence="8">
    <location>
        <begin position="148"/>
        <end position="248"/>
    </location>
</feature>
<evidence type="ECO:0000256" key="7">
    <source>
        <dbReference type="SAM" id="MobiDB-lite"/>
    </source>
</evidence>
<dbReference type="PANTHER" id="PTHR34108">
    <property type="entry name" value="SEPTUM SITE-DETERMINING PROTEIN MINC"/>
    <property type="match status" value="1"/>
</dbReference>
<accession>A0A5S9PSY0</accession>
<evidence type="ECO:0000313" key="10">
    <source>
        <dbReference type="EMBL" id="CAA0107787.1"/>
    </source>
</evidence>
<comment type="function">
    <text evidence="5 6">Cell division inhibitor that blocks the formation of polar Z ring septums. Rapidly oscillates between the poles of the cell to destabilize FtsZ filaments that have formed before they mature into polar Z rings. Prevents FtsZ polymerization.</text>
</comment>
<dbReference type="Gene3D" id="3.30.70.260">
    <property type="match status" value="1"/>
</dbReference>
<feature type="region of interest" description="Disordered" evidence="7">
    <location>
        <begin position="100"/>
        <end position="142"/>
    </location>
</feature>
<dbReference type="InterPro" id="IPR013033">
    <property type="entry name" value="MinC"/>
</dbReference>
<dbReference type="GO" id="GO:0051302">
    <property type="term" value="P:regulation of cell division"/>
    <property type="evidence" value="ECO:0007669"/>
    <property type="project" value="InterPro"/>
</dbReference>
<reference evidence="10 11" key="1">
    <citation type="submission" date="2019-11" db="EMBL/GenBank/DDBJ databases">
        <authorList>
            <person name="Holert J."/>
        </authorList>
    </citation>
    <scope>NUCLEOTIDE SEQUENCE [LARGE SCALE GENOMIC DNA]</scope>
    <source>
        <strain evidence="10">SB11_3</strain>
    </source>
</reference>
<dbReference type="InterPro" id="IPR036145">
    <property type="entry name" value="MinC_C_sf"/>
</dbReference>
<evidence type="ECO:0000256" key="1">
    <source>
        <dbReference type="ARBA" id="ARBA00006291"/>
    </source>
</evidence>
<evidence type="ECO:0000259" key="9">
    <source>
        <dbReference type="Pfam" id="PF05209"/>
    </source>
</evidence>
<dbReference type="NCBIfam" id="TIGR01222">
    <property type="entry name" value="minC"/>
    <property type="match status" value="1"/>
</dbReference>